<keyword evidence="2" id="KW-0378">Hydrolase</keyword>
<accession>A0A4Y8LTM9</accession>
<evidence type="ECO:0000313" key="2">
    <source>
        <dbReference type="EMBL" id="TFE24900.1"/>
    </source>
</evidence>
<name>A0A4Y8LTM9_9BACL</name>
<dbReference type="InterPro" id="IPR007404">
    <property type="entry name" value="YdjM-like"/>
</dbReference>
<keyword evidence="3" id="KW-1185">Reference proteome</keyword>
<evidence type="ECO:0000256" key="1">
    <source>
        <dbReference type="SAM" id="Phobius"/>
    </source>
</evidence>
<dbReference type="Proteomes" id="UP000297900">
    <property type="component" value="Unassembled WGS sequence"/>
</dbReference>
<gene>
    <name evidence="2" type="ORF">E2980_15265</name>
</gene>
<dbReference type="Pfam" id="PF04307">
    <property type="entry name" value="YdjM"/>
    <property type="match status" value="1"/>
</dbReference>
<feature type="transmembrane region" description="Helical" evidence="1">
    <location>
        <begin position="135"/>
        <end position="161"/>
    </location>
</feature>
<proteinExistence type="predicted"/>
<dbReference type="PANTHER" id="PTHR40031">
    <property type="entry name" value="HYPOTHETICAL MEMBRANE SPANNING PROTEIN"/>
    <property type="match status" value="1"/>
</dbReference>
<dbReference type="AlphaFoldDB" id="A0A4Y8LTM9"/>
<feature type="transmembrane region" description="Helical" evidence="1">
    <location>
        <begin position="95"/>
        <end position="114"/>
    </location>
</feature>
<dbReference type="PANTHER" id="PTHR40031:SF1">
    <property type="entry name" value="MEMBRANE-BOUND METAL-DEPENDENT HYDROLASE"/>
    <property type="match status" value="1"/>
</dbReference>
<organism evidence="2 3">
    <name type="scientific">Cohnella luojiensis</name>
    <dbReference type="NCBI Taxonomy" id="652876"/>
    <lineage>
        <taxon>Bacteria</taxon>
        <taxon>Bacillati</taxon>
        <taxon>Bacillota</taxon>
        <taxon>Bacilli</taxon>
        <taxon>Bacillales</taxon>
        <taxon>Paenibacillaceae</taxon>
        <taxon>Cohnella</taxon>
    </lineage>
</organism>
<keyword evidence="1" id="KW-1133">Transmembrane helix</keyword>
<dbReference type="RefSeq" id="WP_135153058.1">
    <property type="nucleotide sequence ID" value="NZ_SOMN01000022.1"/>
</dbReference>
<comment type="caution">
    <text evidence="2">The sequence shown here is derived from an EMBL/GenBank/DDBJ whole genome shotgun (WGS) entry which is preliminary data.</text>
</comment>
<evidence type="ECO:0000313" key="3">
    <source>
        <dbReference type="Proteomes" id="UP000297900"/>
    </source>
</evidence>
<feature type="transmembrane region" description="Helical" evidence="1">
    <location>
        <begin position="69"/>
        <end position="89"/>
    </location>
</feature>
<dbReference type="EMBL" id="SOMN01000022">
    <property type="protein sequence ID" value="TFE24900.1"/>
    <property type="molecule type" value="Genomic_DNA"/>
</dbReference>
<keyword evidence="1" id="KW-0472">Membrane</keyword>
<dbReference type="GO" id="GO:0016787">
    <property type="term" value="F:hydrolase activity"/>
    <property type="evidence" value="ECO:0007669"/>
    <property type="project" value="UniProtKB-KW"/>
</dbReference>
<reference evidence="2 3" key="1">
    <citation type="submission" date="2019-03" db="EMBL/GenBank/DDBJ databases">
        <title>Cohnella endophytica sp. nov., a novel endophytic bacterium isolated from bark of Sonneratia apetala.</title>
        <authorList>
            <person name="Tuo L."/>
        </authorList>
    </citation>
    <scope>NUCLEOTIDE SEQUENCE [LARGE SCALE GENOMIC DNA]</scope>
    <source>
        <strain evidence="2 3">CCTCC AB 208254</strain>
    </source>
</reference>
<keyword evidence="1" id="KW-0812">Transmembrane</keyword>
<feature type="transmembrane region" description="Helical" evidence="1">
    <location>
        <begin position="167"/>
        <end position="188"/>
    </location>
</feature>
<dbReference type="InterPro" id="IPR053170">
    <property type="entry name" value="Transcription_regulator"/>
</dbReference>
<dbReference type="OrthoDB" id="110250at2"/>
<sequence>MDTGSHLLFGATLAGLAFFHPEVAANPQLAASVLSVTLAGSHAPDLDSVVRLKSHDAYLKHHRGISHSFLAWFLWSGAIGGLAAWGWGWGEIEHFALLFCFAFMAVALHVLFDYTNAYGVQCLLPFRKEWLHLDALCLTDPFLVILHAATAIGSITGLWPFPQWASVLAWVTTIVYVAWRAVHHEIVVRRVKRRYRRWRAVHVLPGLWWFRWQYIVQTNEGYEMGTLAGRRLLPSKHLSFSVLHDCVEATRNVASVRTLHEFAKREYVSWSAQPDGGYLVTWTDLRFWREKDWPYRAEVRLDENYKVLAESIGWYKKAWEAPYV</sequence>
<protein>
    <submittedName>
        <fullName evidence="2">Metal-dependent hydrolase</fullName>
    </submittedName>
</protein>